<name>A0A2T0BHC3_9CLOT</name>
<protein>
    <recommendedName>
        <fullName evidence="4">Lipoprotein</fullName>
    </recommendedName>
</protein>
<accession>A0A2T0BHC3</accession>
<sequence>MKKFFIGILCLILVFTIVACNASMEEVTVHLFDIKEAMNTGSEYMKNLALGNIEEANSYCRNKDISEEEVVKMQENKINSYKLDQAEEGANYAYLKYIVLRGNTAALTADLDGIVLKIMKEDDKYLIDDIKVSSIKQVYKEKDTLRIRDEESGKTKLLLRMRDLPREIYPKKEEVTLSKETVPESEFNKISIGFEGNRVAITLTEGDNTFIAVAMIKEIEATVGQSDGKENVDMDTNLDEILEKPIAERIVGYDFLQDEEVEKLLFSKDDGELIIQGKQEGLGNRVKIYKNPKGELMPLKLDELFPREAYSVNIFSVTGEGTFINVEAIGEEKEAAGTYIVDVKEGKLVKSSE</sequence>
<dbReference type="PROSITE" id="PS51257">
    <property type="entry name" value="PROKAR_LIPOPROTEIN"/>
    <property type="match status" value="1"/>
</dbReference>
<organism evidence="2 3">
    <name type="scientific">Clostridium vincentii</name>
    <dbReference type="NCBI Taxonomy" id="52704"/>
    <lineage>
        <taxon>Bacteria</taxon>
        <taxon>Bacillati</taxon>
        <taxon>Bacillota</taxon>
        <taxon>Clostridia</taxon>
        <taxon>Eubacteriales</taxon>
        <taxon>Clostridiaceae</taxon>
        <taxon>Clostridium</taxon>
    </lineage>
</organism>
<evidence type="ECO:0000313" key="2">
    <source>
        <dbReference type="EMBL" id="PRR83265.1"/>
    </source>
</evidence>
<evidence type="ECO:0008006" key="4">
    <source>
        <dbReference type="Google" id="ProtNLM"/>
    </source>
</evidence>
<evidence type="ECO:0000256" key="1">
    <source>
        <dbReference type="SAM" id="SignalP"/>
    </source>
</evidence>
<gene>
    <name evidence="2" type="ORF">CLVI_10640</name>
</gene>
<feature type="signal peptide" evidence="1">
    <location>
        <begin position="1"/>
        <end position="22"/>
    </location>
</feature>
<proteinExistence type="predicted"/>
<dbReference type="Proteomes" id="UP000239471">
    <property type="component" value="Unassembled WGS sequence"/>
</dbReference>
<reference evidence="2 3" key="1">
    <citation type="submission" date="2018-03" db="EMBL/GenBank/DDBJ databases">
        <title>Genome sequence of Clostridium vincentii DSM 10228.</title>
        <authorList>
            <person name="Poehlein A."/>
            <person name="Daniel R."/>
        </authorList>
    </citation>
    <scope>NUCLEOTIDE SEQUENCE [LARGE SCALE GENOMIC DNA]</scope>
    <source>
        <strain evidence="2 3">DSM 10228</strain>
    </source>
</reference>
<comment type="caution">
    <text evidence="2">The sequence shown here is derived from an EMBL/GenBank/DDBJ whole genome shotgun (WGS) entry which is preliminary data.</text>
</comment>
<feature type="chain" id="PRO_5039465793" description="Lipoprotein" evidence="1">
    <location>
        <begin position="23"/>
        <end position="353"/>
    </location>
</feature>
<dbReference type="OrthoDB" id="1950593at2"/>
<keyword evidence="1" id="KW-0732">Signal</keyword>
<dbReference type="EMBL" id="PVXQ01000008">
    <property type="protein sequence ID" value="PRR83265.1"/>
    <property type="molecule type" value="Genomic_DNA"/>
</dbReference>
<dbReference type="AlphaFoldDB" id="A0A2T0BHC3"/>
<evidence type="ECO:0000313" key="3">
    <source>
        <dbReference type="Proteomes" id="UP000239471"/>
    </source>
</evidence>
<keyword evidence="3" id="KW-1185">Reference proteome</keyword>
<dbReference type="RefSeq" id="WP_106059083.1">
    <property type="nucleotide sequence ID" value="NZ_PVXQ01000008.1"/>
</dbReference>